<dbReference type="Proteomes" id="UP000235005">
    <property type="component" value="Unassembled WGS sequence"/>
</dbReference>
<dbReference type="AlphaFoldDB" id="A0A2N5X1H9"/>
<accession>A0A2N5X1H9</accession>
<protein>
    <submittedName>
        <fullName evidence="1">Uncharacterized protein</fullName>
    </submittedName>
</protein>
<dbReference type="RefSeq" id="WP_243391613.1">
    <property type="nucleotide sequence ID" value="NZ_PKUS01000016.1"/>
</dbReference>
<keyword evidence="2" id="KW-1185">Reference proteome</keyword>
<organism evidence="1 2">
    <name type="scientific">Pseudohalioglobus lutimaris</name>
    <dbReference type="NCBI Taxonomy" id="1737061"/>
    <lineage>
        <taxon>Bacteria</taxon>
        <taxon>Pseudomonadati</taxon>
        <taxon>Pseudomonadota</taxon>
        <taxon>Gammaproteobacteria</taxon>
        <taxon>Cellvibrionales</taxon>
        <taxon>Halieaceae</taxon>
        <taxon>Pseudohalioglobus</taxon>
    </lineage>
</organism>
<comment type="caution">
    <text evidence="1">The sequence shown here is derived from an EMBL/GenBank/DDBJ whole genome shotgun (WGS) entry which is preliminary data.</text>
</comment>
<dbReference type="Gene3D" id="1.20.5.340">
    <property type="match status" value="1"/>
</dbReference>
<evidence type="ECO:0000313" key="2">
    <source>
        <dbReference type="Proteomes" id="UP000235005"/>
    </source>
</evidence>
<reference evidence="1 2" key="1">
    <citation type="submission" date="2018-01" db="EMBL/GenBank/DDBJ databases">
        <title>The draft genome sequence of Halioglobus lutimaris HF004.</title>
        <authorList>
            <person name="Du Z.-J."/>
            <person name="Shi M.-J."/>
        </authorList>
    </citation>
    <scope>NUCLEOTIDE SEQUENCE [LARGE SCALE GENOMIC DNA]</scope>
    <source>
        <strain evidence="1 2">HF004</strain>
    </source>
</reference>
<dbReference type="EMBL" id="PKUS01000016">
    <property type="protein sequence ID" value="PLW68335.1"/>
    <property type="molecule type" value="Genomic_DNA"/>
</dbReference>
<evidence type="ECO:0000313" key="1">
    <source>
        <dbReference type="EMBL" id="PLW68335.1"/>
    </source>
</evidence>
<gene>
    <name evidence="1" type="ORF">C0039_13140</name>
</gene>
<proteinExistence type="predicted"/>
<sequence>MAAIAFDPLEYARALESSGVPREQAEVHAKAMTQVFVHNMDALVTRDYLDTRFSEFATRWFYP</sequence>
<name>A0A2N5X1H9_9GAMM</name>
<feature type="non-terminal residue" evidence="1">
    <location>
        <position position="63"/>
    </location>
</feature>